<gene>
    <name evidence="3" type="ORF">EJ04DRAFT_467218</name>
</gene>
<organism evidence="3 4">
    <name type="scientific">Polyplosphaeria fusca</name>
    <dbReference type="NCBI Taxonomy" id="682080"/>
    <lineage>
        <taxon>Eukaryota</taxon>
        <taxon>Fungi</taxon>
        <taxon>Dikarya</taxon>
        <taxon>Ascomycota</taxon>
        <taxon>Pezizomycotina</taxon>
        <taxon>Dothideomycetes</taxon>
        <taxon>Pleosporomycetidae</taxon>
        <taxon>Pleosporales</taxon>
        <taxon>Tetraplosphaeriaceae</taxon>
        <taxon>Polyplosphaeria</taxon>
    </lineage>
</organism>
<dbReference type="InterPro" id="IPR018849">
    <property type="entry name" value="Urb2/Npa2_C"/>
</dbReference>
<evidence type="ECO:0000313" key="3">
    <source>
        <dbReference type="EMBL" id="KAF2734087.1"/>
    </source>
</evidence>
<dbReference type="EMBL" id="ML996152">
    <property type="protein sequence ID" value="KAF2734087.1"/>
    <property type="molecule type" value="Genomic_DNA"/>
</dbReference>
<evidence type="ECO:0000256" key="1">
    <source>
        <dbReference type="SAM" id="MobiDB-lite"/>
    </source>
</evidence>
<accession>A0A9P4QUN9</accession>
<comment type="caution">
    <text evidence="3">The sequence shown here is derived from an EMBL/GenBank/DDBJ whole genome shotgun (WGS) entry which is preliminary data.</text>
</comment>
<dbReference type="Proteomes" id="UP000799444">
    <property type="component" value="Unassembled WGS sequence"/>
</dbReference>
<evidence type="ECO:0000259" key="2">
    <source>
        <dbReference type="Pfam" id="PF10441"/>
    </source>
</evidence>
<evidence type="ECO:0000313" key="4">
    <source>
        <dbReference type="Proteomes" id="UP000799444"/>
    </source>
</evidence>
<dbReference type="OrthoDB" id="160374at2759"/>
<dbReference type="Pfam" id="PF10441">
    <property type="entry name" value="Urb2"/>
    <property type="match status" value="1"/>
</dbReference>
<dbReference type="InterPro" id="IPR016024">
    <property type="entry name" value="ARM-type_fold"/>
</dbReference>
<dbReference type="SUPFAM" id="SSF48371">
    <property type="entry name" value="ARM repeat"/>
    <property type="match status" value="1"/>
</dbReference>
<protein>
    <recommendedName>
        <fullName evidence="2">Nucleolar 27S pre-rRNA processing Urb2/Npa2 C-terminal domain-containing protein</fullName>
    </recommendedName>
</protein>
<name>A0A9P4QUN9_9PLEO</name>
<reference evidence="3" key="1">
    <citation type="journal article" date="2020" name="Stud. Mycol.">
        <title>101 Dothideomycetes genomes: a test case for predicting lifestyles and emergence of pathogens.</title>
        <authorList>
            <person name="Haridas S."/>
            <person name="Albert R."/>
            <person name="Binder M."/>
            <person name="Bloem J."/>
            <person name="Labutti K."/>
            <person name="Salamov A."/>
            <person name="Andreopoulos B."/>
            <person name="Baker S."/>
            <person name="Barry K."/>
            <person name="Bills G."/>
            <person name="Bluhm B."/>
            <person name="Cannon C."/>
            <person name="Castanera R."/>
            <person name="Culley D."/>
            <person name="Daum C."/>
            <person name="Ezra D."/>
            <person name="Gonzalez J."/>
            <person name="Henrissat B."/>
            <person name="Kuo A."/>
            <person name="Liang C."/>
            <person name="Lipzen A."/>
            <person name="Lutzoni F."/>
            <person name="Magnuson J."/>
            <person name="Mondo S."/>
            <person name="Nolan M."/>
            <person name="Ohm R."/>
            <person name="Pangilinan J."/>
            <person name="Park H.-J."/>
            <person name="Ramirez L."/>
            <person name="Alfaro M."/>
            <person name="Sun H."/>
            <person name="Tritt A."/>
            <person name="Yoshinaga Y."/>
            <person name="Zwiers L.-H."/>
            <person name="Turgeon B."/>
            <person name="Goodwin S."/>
            <person name="Spatafora J."/>
            <person name="Crous P."/>
            <person name="Grigoriev I."/>
        </authorList>
    </citation>
    <scope>NUCLEOTIDE SEQUENCE</scope>
    <source>
        <strain evidence="3">CBS 125425</strain>
    </source>
</reference>
<feature type="region of interest" description="Disordered" evidence="1">
    <location>
        <begin position="127"/>
        <end position="172"/>
    </location>
</feature>
<feature type="domain" description="Nucleolar 27S pre-rRNA processing Urb2/Npa2 C-terminal" evidence="2">
    <location>
        <begin position="1244"/>
        <end position="1469"/>
    </location>
</feature>
<keyword evidence="4" id="KW-1185">Reference proteome</keyword>
<sequence length="1479" mass="164676">MAPDNSAPATSAATLPKLLATGKSAEALDEQLNQIAHTIGLPEDWDKIQGKVKHNGIQRLVRARADWVLRWILDKWKDSTARANPRTWKLLVWTIEILPTSRCAIQLRDAKFLGILEETLRENCERAPVPLNRHHSQDGSDSSESETARENRMLSRKRKRPSPGGSTPLKRRAIDSSGFTELFIAVAMAMTAMKDKSDARRTNEDSINAEHMKMALRTESWQAARLLKFWLSSIHSVLDAETGASILLQSPDKCLTLSNALLIWELRDIEPQDDSGASVEQFSTECLTETVTLYNALQGNSMSETSQAEDNARSNLERTLARHLFLPAKAAFFAEFPAQSTTLRRATSLASSLQPLRAKIEQAAEILDQQSLPSAFLPFFHAIPLLFELAIRQSPFRSPKIKSIETRWIQAVFVAFAECAGCPLEEPAYPVPSLSIGALTELLRILEHERIDINTGVLRDIFWYHSGFKFPVKQERIVHWSLIAALAGLDPDLFLAIARPEQLASAILPNDLAGFLFDEISATNADVLRLTWTDPVATLFPRPAQLDRQSDDRNLNLRDKIIWSIIIPILSAFARNRDLEGFLRRWDIQLCNAGYSSSNPPTDVQSDLWMDCTLIKAVGKLFEPSLTTTQIKKLFERHAACVQMKEDTEGSSETESPSSSKSRSSAVIIHAMLEGIRLDEVVECLRPRLLSLLKFYGTAIQNEEFQANSNLGITWKTLSQLLSILWPTDLHASVIIQEGTIKNIMQQAMLDLSSHRKKRSQQPLDSRSRVGALLFLLAACDHLRTVSHWDDLVREAVRKALKSFSSSKFESEELGKIIEIFCTEYPQLLEHLKPDAREKSLHELQAKIFKYADPGSRAQIATALSQYIFSNGGAEVREGYAAALLAGFDTIDDDKCSDSTTTIALLHIHPIALSRSRREAAIDKVTDLLLCGPRDVDVLLSIINNLMQVSNATSKVSSNPKVLFKICDRLKEANLESSSTLQGLQDLVRSTLRQILLNETQTQNKQYLEAIRSKLLSIAKKPRKCSTHTLAVFRAVVLEQGNSQLLPLITYIGLLVSCVNNEAIFIDHLLEAFNELSSTILSQRGNDMSSELTSLAKSITSSVSLDDIIDSTESIRASRIPWPTLLRMHALLGIYPLYPNVTWFLQLSVRLLQEQTTPKDEDSIFNTMRQVFTHLDQSERLSLASQLLSNEGTQQAQFRALTALISAFDDSMPDDVELKQQQLAIVPKLCGILAKCSSVPSLNALLDTVDTILNHKSSLLSQHSVEAIIATLVGLTSRNSAPLPTGMGSAIYSRLSQTSRLLLLLQRSRLGGRFHLLLPLLQNLLLCLFIPNAGRGAARPAWLKSSLTPVTPANASQYARLLSTLCSPPPSAVSKLHQRHNNTKDSLNDPVKAAKERASQYLYPLLGAFCRFLLNGRLDPLVREKLMPGIWETISVASMDRDALDSMFAGLDKSSKDVWKGVWEEHTKTQGKPSGRNNI</sequence>
<proteinExistence type="predicted"/>